<dbReference type="GO" id="GO:0043138">
    <property type="term" value="F:3'-5' DNA helicase activity"/>
    <property type="evidence" value="ECO:0007669"/>
    <property type="project" value="UniProtKB-EC"/>
</dbReference>
<dbReference type="EMBL" id="FJOG01000027">
    <property type="protein sequence ID" value="CZR64699.1"/>
    <property type="molecule type" value="Genomic_DNA"/>
</dbReference>
<keyword evidence="7" id="KW-1185">Reference proteome</keyword>
<evidence type="ECO:0000313" key="6">
    <source>
        <dbReference type="EMBL" id="CZR64699.1"/>
    </source>
</evidence>
<dbReference type="EC" id="5.6.2.4" evidence="3"/>
<gene>
    <name evidence="6" type="ORF">PAC_14598</name>
</gene>
<dbReference type="GO" id="GO:0005694">
    <property type="term" value="C:chromosome"/>
    <property type="evidence" value="ECO:0007669"/>
    <property type="project" value="TreeGrafter"/>
</dbReference>
<feature type="domain" description="Helicase C-terminal" evidence="5">
    <location>
        <begin position="33"/>
        <end position="179"/>
    </location>
</feature>
<dbReference type="Pfam" id="PF00271">
    <property type="entry name" value="Helicase_C"/>
    <property type="match status" value="1"/>
</dbReference>
<dbReference type="AlphaFoldDB" id="A0A1L7XI26"/>
<organism evidence="6 7">
    <name type="scientific">Phialocephala subalpina</name>
    <dbReference type="NCBI Taxonomy" id="576137"/>
    <lineage>
        <taxon>Eukaryota</taxon>
        <taxon>Fungi</taxon>
        <taxon>Dikarya</taxon>
        <taxon>Ascomycota</taxon>
        <taxon>Pezizomycotina</taxon>
        <taxon>Leotiomycetes</taxon>
        <taxon>Helotiales</taxon>
        <taxon>Mollisiaceae</taxon>
        <taxon>Phialocephala</taxon>
        <taxon>Phialocephala fortinii species complex</taxon>
    </lineage>
</organism>
<sequence>MHVTARLVRPADQDLERLADSYTPAGYARGYWPRKDLFNHRQDKIILYCRTREEVGQLTDLLGCPSYTSKSGSEKEKKAIIAQWLSTINQPAIAATSALCPGFDHPHVRWVIHVNALSQMSDFSQESGRASRDGTKACSVILLSVTWKPQLDKQLPPDQEAMCLRATSGTSRAWPAAASIAGSKAVNSITLFRSACSQRFSWIRAKNEAYQARKKEKKDWIERRPGALGDGVPVP</sequence>
<evidence type="ECO:0000256" key="2">
    <source>
        <dbReference type="ARBA" id="ARBA00034617"/>
    </source>
</evidence>
<dbReference type="InterPro" id="IPR027417">
    <property type="entry name" value="P-loop_NTPase"/>
</dbReference>
<feature type="compositionally biased region" description="Basic and acidic residues" evidence="4">
    <location>
        <begin position="214"/>
        <end position="225"/>
    </location>
</feature>
<reference evidence="6 7" key="1">
    <citation type="submission" date="2016-03" db="EMBL/GenBank/DDBJ databases">
        <authorList>
            <person name="Ploux O."/>
        </authorList>
    </citation>
    <scope>NUCLEOTIDE SEQUENCE [LARGE SCALE GENOMIC DNA]</scope>
    <source>
        <strain evidence="6 7">UAMH 11012</strain>
    </source>
</reference>
<dbReference type="GO" id="GO:0005737">
    <property type="term" value="C:cytoplasm"/>
    <property type="evidence" value="ECO:0007669"/>
    <property type="project" value="TreeGrafter"/>
</dbReference>
<dbReference type="SUPFAM" id="SSF52540">
    <property type="entry name" value="P-loop containing nucleoside triphosphate hydrolases"/>
    <property type="match status" value="1"/>
</dbReference>
<feature type="region of interest" description="Disordered" evidence="4">
    <location>
        <begin position="214"/>
        <end position="235"/>
    </location>
</feature>
<evidence type="ECO:0000256" key="3">
    <source>
        <dbReference type="ARBA" id="ARBA00034808"/>
    </source>
</evidence>
<dbReference type="GO" id="GO:0009378">
    <property type="term" value="F:four-way junction helicase activity"/>
    <property type="evidence" value="ECO:0007669"/>
    <property type="project" value="TreeGrafter"/>
</dbReference>
<dbReference type="PROSITE" id="PS51194">
    <property type="entry name" value="HELICASE_CTER"/>
    <property type="match status" value="1"/>
</dbReference>
<protein>
    <recommendedName>
        <fullName evidence="3">DNA 3'-5' helicase</fullName>
        <ecNumber evidence="3">5.6.2.4</ecNumber>
    </recommendedName>
</protein>
<dbReference type="Gene3D" id="3.40.50.300">
    <property type="entry name" value="P-loop containing nucleotide triphosphate hydrolases"/>
    <property type="match status" value="1"/>
</dbReference>
<proteinExistence type="inferred from homology"/>
<dbReference type="PANTHER" id="PTHR13710:SF154">
    <property type="entry name" value="RECQ HELICASE, PUTATIVE (AFU_ORTHOLOGUE AFUA_6G14720)-RELATED"/>
    <property type="match status" value="1"/>
</dbReference>
<evidence type="ECO:0000313" key="7">
    <source>
        <dbReference type="Proteomes" id="UP000184330"/>
    </source>
</evidence>
<dbReference type="Proteomes" id="UP000184330">
    <property type="component" value="Unassembled WGS sequence"/>
</dbReference>
<evidence type="ECO:0000256" key="4">
    <source>
        <dbReference type="SAM" id="MobiDB-lite"/>
    </source>
</evidence>
<dbReference type="GO" id="GO:0000724">
    <property type="term" value="P:double-strand break repair via homologous recombination"/>
    <property type="evidence" value="ECO:0007669"/>
    <property type="project" value="TreeGrafter"/>
</dbReference>
<accession>A0A1L7XI26</accession>
<dbReference type="OrthoDB" id="3539378at2759"/>
<dbReference type="InterPro" id="IPR001650">
    <property type="entry name" value="Helicase_C-like"/>
</dbReference>
<evidence type="ECO:0000256" key="1">
    <source>
        <dbReference type="ARBA" id="ARBA00005446"/>
    </source>
</evidence>
<comment type="similarity">
    <text evidence="1">Belongs to the helicase family. RecQ subfamily.</text>
</comment>
<evidence type="ECO:0000259" key="5">
    <source>
        <dbReference type="PROSITE" id="PS51194"/>
    </source>
</evidence>
<dbReference type="PANTHER" id="PTHR13710">
    <property type="entry name" value="DNA HELICASE RECQ FAMILY MEMBER"/>
    <property type="match status" value="1"/>
</dbReference>
<dbReference type="STRING" id="576137.A0A1L7XI26"/>
<comment type="catalytic activity">
    <reaction evidence="2">
        <text>Couples ATP hydrolysis with the unwinding of duplex DNA by translocating in the 3'-5' direction.</text>
        <dbReference type="EC" id="5.6.2.4"/>
    </reaction>
</comment>
<name>A0A1L7XI26_9HELO</name>